<dbReference type="Gene3D" id="3.40.50.10140">
    <property type="entry name" value="Toll/interleukin-1 receptor homology (TIR) domain"/>
    <property type="match status" value="2"/>
</dbReference>
<reference evidence="3" key="3">
    <citation type="submission" date="2023-05" db="EMBL/GenBank/DDBJ databases">
        <authorList>
            <person name="Smith C.H."/>
        </authorList>
    </citation>
    <scope>NUCLEOTIDE SEQUENCE</scope>
    <source>
        <strain evidence="3">CHS0354</strain>
        <tissue evidence="3">Mantle</tissue>
    </source>
</reference>
<organism evidence="3 4">
    <name type="scientific">Potamilus streckersoni</name>
    <dbReference type="NCBI Taxonomy" id="2493646"/>
    <lineage>
        <taxon>Eukaryota</taxon>
        <taxon>Metazoa</taxon>
        <taxon>Spiralia</taxon>
        <taxon>Lophotrochozoa</taxon>
        <taxon>Mollusca</taxon>
        <taxon>Bivalvia</taxon>
        <taxon>Autobranchia</taxon>
        <taxon>Heteroconchia</taxon>
        <taxon>Palaeoheterodonta</taxon>
        <taxon>Unionida</taxon>
        <taxon>Unionoidea</taxon>
        <taxon>Unionidae</taxon>
        <taxon>Ambleminae</taxon>
        <taxon>Lampsilini</taxon>
        <taxon>Potamilus</taxon>
    </lineage>
</organism>
<reference evidence="3" key="1">
    <citation type="journal article" date="2021" name="Genome Biol. Evol.">
        <title>A High-Quality Reference Genome for a Parasitic Bivalve with Doubly Uniparental Inheritance (Bivalvia: Unionida).</title>
        <authorList>
            <person name="Smith C.H."/>
        </authorList>
    </citation>
    <scope>NUCLEOTIDE SEQUENCE</scope>
    <source>
        <strain evidence="3">CHS0354</strain>
    </source>
</reference>
<gene>
    <name evidence="3" type="ORF">CHS0354_021910</name>
</gene>
<reference evidence="3" key="2">
    <citation type="journal article" date="2021" name="Genome Biol. Evol.">
        <title>Developing a high-quality reference genome for a parasitic bivalve with doubly uniparental inheritance (Bivalvia: Unionida).</title>
        <authorList>
            <person name="Smith C.H."/>
        </authorList>
    </citation>
    <scope>NUCLEOTIDE SEQUENCE</scope>
    <source>
        <strain evidence="3">CHS0354</strain>
        <tissue evidence="3">Mantle</tissue>
    </source>
</reference>
<dbReference type="Proteomes" id="UP001195483">
    <property type="component" value="Unassembled WGS sequence"/>
</dbReference>
<evidence type="ECO:0000313" key="3">
    <source>
        <dbReference type="EMBL" id="KAK3593346.1"/>
    </source>
</evidence>
<dbReference type="SUPFAM" id="SSF52200">
    <property type="entry name" value="Toll/Interleukin receptor TIR domain"/>
    <property type="match status" value="2"/>
</dbReference>
<dbReference type="EMBL" id="JAEAOA010001332">
    <property type="protein sequence ID" value="KAK3593346.1"/>
    <property type="molecule type" value="Genomic_DNA"/>
</dbReference>
<sequence>MKGTSSKKAAKTEMMRLGRRVMVRNKNSKIQGNETSRSRQLSTIKEERMKIFPNATDDTVPANLMTTTIVQKCTSSVQFRRSSYASNGQIATTCKEHVTQSTTSIETIVNNQRVSFPPISTIQQKLMSSSDNEAARRIDHLHCRKQDLIDSVLRRFSVNKQKNETRKDWKKFPQTKTYTSNDRSIRHLLDEFGRKNRASNSTGNKVIQSNPADDPDLSLHIPSGSRTKHVAKTSIAEAPPLPRGKRYHVFFSYRHCENEIEWVQRIIKRLESSHLNYKCCFDDRDFMAGESIVDNIEKAIQASLRVAVVLTPEYMKSVWCQHEATVMRVPGCKANIIPLVLKKVQQIPNSLNGLTYITVTRDSDQWWECFLKALKRNIPSLPASNSEHIFVFHDEASEEDMKRVETLLAALESSESSFRCISSGENFVCGKSIWDNLHECAEKAVITVFALSSKFPKEKWLKHWQDLDRNGIKLFPLKFDKFDLPEELKT</sequence>
<dbReference type="InterPro" id="IPR035897">
    <property type="entry name" value="Toll_tir_struct_dom_sf"/>
</dbReference>
<feature type="domain" description="TIR" evidence="2">
    <location>
        <begin position="385"/>
        <end position="490"/>
    </location>
</feature>
<feature type="region of interest" description="Disordered" evidence="1">
    <location>
        <begin position="197"/>
        <end position="216"/>
    </location>
</feature>
<feature type="compositionally biased region" description="Polar residues" evidence="1">
    <location>
        <begin position="198"/>
        <end position="211"/>
    </location>
</feature>
<dbReference type="Pfam" id="PF13676">
    <property type="entry name" value="TIR_2"/>
    <property type="match status" value="1"/>
</dbReference>
<evidence type="ECO:0000256" key="1">
    <source>
        <dbReference type="SAM" id="MobiDB-lite"/>
    </source>
</evidence>
<feature type="domain" description="TIR" evidence="2">
    <location>
        <begin position="245"/>
        <end position="374"/>
    </location>
</feature>
<keyword evidence="4" id="KW-1185">Reference proteome</keyword>
<evidence type="ECO:0000259" key="2">
    <source>
        <dbReference type="PROSITE" id="PS50104"/>
    </source>
</evidence>
<protein>
    <recommendedName>
        <fullName evidence="2">TIR domain-containing protein</fullName>
    </recommendedName>
</protein>
<dbReference type="InterPro" id="IPR000157">
    <property type="entry name" value="TIR_dom"/>
</dbReference>
<dbReference type="InterPro" id="IPR042342">
    <property type="entry name" value="TTC22"/>
</dbReference>
<name>A0AAE0SJW0_9BIVA</name>
<comment type="caution">
    <text evidence="3">The sequence shown here is derived from an EMBL/GenBank/DDBJ whole genome shotgun (WGS) entry which is preliminary data.</text>
</comment>
<dbReference type="AlphaFoldDB" id="A0AAE0SJW0"/>
<dbReference type="PRINTS" id="PR01537">
    <property type="entry name" value="INTRLKN1R1F"/>
</dbReference>
<accession>A0AAE0SJW0</accession>
<dbReference type="SMART" id="SM00255">
    <property type="entry name" value="TIR"/>
    <property type="match status" value="1"/>
</dbReference>
<dbReference type="GO" id="GO:0007165">
    <property type="term" value="P:signal transduction"/>
    <property type="evidence" value="ECO:0007669"/>
    <property type="project" value="InterPro"/>
</dbReference>
<dbReference type="PROSITE" id="PS50104">
    <property type="entry name" value="TIR"/>
    <property type="match status" value="2"/>
</dbReference>
<dbReference type="PANTHER" id="PTHR16253:SF0">
    <property type="entry name" value="TETRATRICOPEPTIDE REPEAT PROTEIN 22"/>
    <property type="match status" value="1"/>
</dbReference>
<evidence type="ECO:0000313" key="4">
    <source>
        <dbReference type="Proteomes" id="UP001195483"/>
    </source>
</evidence>
<proteinExistence type="predicted"/>
<dbReference type="PANTHER" id="PTHR16253">
    <property type="entry name" value="TETRATRICOPEPTIDE REPEAT PROTEIN 22"/>
    <property type="match status" value="1"/>
</dbReference>